<dbReference type="InterPro" id="IPR038461">
    <property type="entry name" value="Schlafen_AlbA_2_dom_sf"/>
</dbReference>
<evidence type="ECO:0000313" key="2">
    <source>
        <dbReference type="EMBL" id="WOK05769.1"/>
    </source>
</evidence>
<dbReference type="PANTHER" id="PTHR30595:SF6">
    <property type="entry name" value="SCHLAFEN ALBA-2 DOMAIN-CONTAINING PROTEIN"/>
    <property type="match status" value="1"/>
</dbReference>
<dbReference type="Gene3D" id="3.30.950.30">
    <property type="entry name" value="Schlafen, AAA domain"/>
    <property type="match status" value="1"/>
</dbReference>
<dbReference type="PANTHER" id="PTHR30595">
    <property type="entry name" value="GLPR-RELATED TRANSCRIPTIONAL REPRESSOR"/>
    <property type="match status" value="1"/>
</dbReference>
<organism evidence="2 3">
    <name type="scientific">Imperialibacter roseus</name>
    <dbReference type="NCBI Taxonomy" id="1324217"/>
    <lineage>
        <taxon>Bacteria</taxon>
        <taxon>Pseudomonadati</taxon>
        <taxon>Bacteroidota</taxon>
        <taxon>Cytophagia</taxon>
        <taxon>Cytophagales</taxon>
        <taxon>Flammeovirgaceae</taxon>
        <taxon>Imperialibacter</taxon>
    </lineage>
</organism>
<dbReference type="RefSeq" id="WP_317488524.1">
    <property type="nucleotide sequence ID" value="NZ_CP136051.1"/>
</dbReference>
<protein>
    <submittedName>
        <fullName evidence="2">ATP-binding protein</fullName>
    </submittedName>
</protein>
<evidence type="ECO:0000313" key="3">
    <source>
        <dbReference type="Proteomes" id="UP001302349"/>
    </source>
</evidence>
<accession>A0ABZ0IMS6</accession>
<keyword evidence="2" id="KW-0067">ATP-binding</keyword>
<name>A0ABZ0IMS6_9BACT</name>
<dbReference type="Proteomes" id="UP001302349">
    <property type="component" value="Chromosome"/>
</dbReference>
<keyword evidence="2" id="KW-0547">Nucleotide-binding</keyword>
<dbReference type="GO" id="GO:0005524">
    <property type="term" value="F:ATP binding"/>
    <property type="evidence" value="ECO:0007669"/>
    <property type="project" value="UniProtKB-KW"/>
</dbReference>
<sequence length="218" mass="24779">MPVSLQEIKKLVRRGEGQQIEFKRKVAHPEKIVREIVAFANADGGYLLVGISDEGGIPGLKYAEEHDYLLKKAIDELCRPALSYKSEIVPIDDNLGVLYYFIKPSKRRPHYALADTTQAYGKAYIRVGDKSIQASDEMRQILKQSRRTKNIKFTYGENEKKLMEHFKFNKTITLSEFVSIAKIPGIVASRTLVRLCLANVLTIQPLEKGDLFTLKESF</sequence>
<proteinExistence type="predicted"/>
<feature type="domain" description="Schlafen AlbA-2" evidence="1">
    <location>
        <begin position="16"/>
        <end position="134"/>
    </location>
</feature>
<gene>
    <name evidence="2" type="ORF">RT717_22090</name>
</gene>
<dbReference type="Pfam" id="PF04326">
    <property type="entry name" value="SLFN_AlbA_2"/>
    <property type="match status" value="1"/>
</dbReference>
<dbReference type="InterPro" id="IPR007421">
    <property type="entry name" value="Schlafen_AlbA_2_dom"/>
</dbReference>
<reference evidence="2 3" key="1">
    <citation type="journal article" date="2023" name="Microbiol. Resour. Announc.">
        <title>Complete Genome Sequence of Imperialibacter roseus strain P4T.</title>
        <authorList>
            <person name="Tizabi D.R."/>
            <person name="Bachvaroff T."/>
            <person name="Hill R.T."/>
        </authorList>
    </citation>
    <scope>NUCLEOTIDE SEQUENCE [LARGE SCALE GENOMIC DNA]</scope>
    <source>
        <strain evidence="2 3">P4T</strain>
    </source>
</reference>
<evidence type="ECO:0000259" key="1">
    <source>
        <dbReference type="Pfam" id="PF04326"/>
    </source>
</evidence>
<dbReference type="EMBL" id="CP136051">
    <property type="protein sequence ID" value="WOK05769.1"/>
    <property type="molecule type" value="Genomic_DNA"/>
</dbReference>
<keyword evidence="3" id="KW-1185">Reference proteome</keyword>